<sequence length="505" mass="55855">MTAVDSKLIGHRGNSIKGILIGVTISLAGFINGIDTGIIASTIAQDTFKLYMYGESMENASLRAGIVSGYYAGYAVGSAASAYCMDKISRRWTLFLGSVISVIGAVIQTAAINPTMMILGRALSGASSGLVYPTAPVYLAELSAPENRGFLVGLKGLMNTFGFGISNWIGYGGSFAVGDLQWRIPLATQAPPALLLAILCFFLPYSPRWLAQKERYDDAKKVMEYLHSHRTSEFIEEEYKSMYDQIRLEQSQRNLNSFSSLFTRRYARRLLLACLTVNMMKLSGSNVINNYQSVMYNSLGYEGQQVLLIGGLYGFMAIIGQIINVFFIADHWTRRTTLISGYVTLVVLLGVLTGLSERFSDDTNPHGSRAGVAFIFLFSFAFSFFFNSVNWTILSEIMPLHIRGVGVGFAVFTQSITAIWLSYAASIAFDAISWRFYFVFIACNAFAGLAYYFFLPETRFLTLEEVAAKFGDEVVNPMHKDLISEDTAESTDKKDVVHVEAEKKD</sequence>
<keyword evidence="3 7" id="KW-0813">Transport</keyword>
<dbReference type="InterPro" id="IPR005829">
    <property type="entry name" value="Sugar_transporter_CS"/>
</dbReference>
<dbReference type="InterPro" id="IPR036259">
    <property type="entry name" value="MFS_trans_sf"/>
</dbReference>
<feature type="transmembrane region" description="Helical" evidence="9">
    <location>
        <begin position="92"/>
        <end position="112"/>
    </location>
</feature>
<feature type="region of interest" description="Disordered" evidence="8">
    <location>
        <begin position="486"/>
        <end position="505"/>
    </location>
</feature>
<feature type="transmembrane region" description="Helical" evidence="9">
    <location>
        <begin position="308"/>
        <end position="329"/>
    </location>
</feature>
<keyword evidence="5 9" id="KW-1133">Transmembrane helix</keyword>
<feature type="transmembrane region" description="Helical" evidence="9">
    <location>
        <begin position="118"/>
        <end position="140"/>
    </location>
</feature>
<evidence type="ECO:0000256" key="6">
    <source>
        <dbReference type="ARBA" id="ARBA00023136"/>
    </source>
</evidence>
<dbReference type="NCBIfam" id="TIGR00879">
    <property type="entry name" value="SP"/>
    <property type="match status" value="1"/>
</dbReference>
<accession>A0A8K0WMD6</accession>
<name>A0A8K0WMD6_9HYPO</name>
<comment type="similarity">
    <text evidence="2 7">Belongs to the major facilitator superfamily. Sugar transporter (TC 2.A.1.1) family.</text>
</comment>
<dbReference type="PANTHER" id="PTHR48022">
    <property type="entry name" value="PLASTIDIC GLUCOSE TRANSPORTER 4"/>
    <property type="match status" value="1"/>
</dbReference>
<dbReference type="PANTHER" id="PTHR48022:SF2">
    <property type="entry name" value="PLASTIDIC GLUCOSE TRANSPORTER 4"/>
    <property type="match status" value="1"/>
</dbReference>
<dbReference type="FunFam" id="1.20.1250.20:FF:000134">
    <property type="entry name" value="MFS sugar transporter protein"/>
    <property type="match status" value="1"/>
</dbReference>
<feature type="transmembrane region" description="Helical" evidence="9">
    <location>
        <begin position="191"/>
        <end position="211"/>
    </location>
</feature>
<keyword evidence="12" id="KW-1185">Reference proteome</keyword>
<evidence type="ECO:0000256" key="4">
    <source>
        <dbReference type="ARBA" id="ARBA00022692"/>
    </source>
</evidence>
<feature type="transmembrane region" description="Helical" evidence="9">
    <location>
        <begin position="20"/>
        <end position="44"/>
    </location>
</feature>
<dbReference type="PRINTS" id="PR00171">
    <property type="entry name" value="SUGRTRNSPORT"/>
</dbReference>
<feature type="transmembrane region" description="Helical" evidence="9">
    <location>
        <begin position="370"/>
        <end position="393"/>
    </location>
</feature>
<dbReference type="PROSITE" id="PS00217">
    <property type="entry name" value="SUGAR_TRANSPORT_2"/>
    <property type="match status" value="1"/>
</dbReference>
<dbReference type="OrthoDB" id="6612291at2759"/>
<evidence type="ECO:0000313" key="11">
    <source>
        <dbReference type="EMBL" id="KAH7305947.1"/>
    </source>
</evidence>
<feature type="domain" description="Major facilitator superfamily (MFS) profile" evidence="10">
    <location>
        <begin position="21"/>
        <end position="459"/>
    </location>
</feature>
<dbReference type="InterPro" id="IPR005828">
    <property type="entry name" value="MFS_sugar_transport-like"/>
</dbReference>
<dbReference type="Gene3D" id="1.20.1250.20">
    <property type="entry name" value="MFS general substrate transporter like domains"/>
    <property type="match status" value="1"/>
</dbReference>
<dbReference type="AlphaFoldDB" id="A0A8K0WMD6"/>
<dbReference type="InterPro" id="IPR020846">
    <property type="entry name" value="MFS_dom"/>
</dbReference>
<dbReference type="InterPro" id="IPR050360">
    <property type="entry name" value="MFS_Sugar_Transporters"/>
</dbReference>
<dbReference type="EMBL" id="JAGPNK010000017">
    <property type="protein sequence ID" value="KAH7305947.1"/>
    <property type="molecule type" value="Genomic_DNA"/>
</dbReference>
<comment type="subcellular location">
    <subcellularLocation>
        <location evidence="1">Membrane</location>
        <topology evidence="1">Multi-pass membrane protein</topology>
    </subcellularLocation>
</comment>
<proteinExistence type="inferred from homology"/>
<reference evidence="11" key="1">
    <citation type="journal article" date="2021" name="Nat. Commun.">
        <title>Genetic determinants of endophytism in the Arabidopsis root mycobiome.</title>
        <authorList>
            <person name="Mesny F."/>
            <person name="Miyauchi S."/>
            <person name="Thiergart T."/>
            <person name="Pickel B."/>
            <person name="Atanasova L."/>
            <person name="Karlsson M."/>
            <person name="Huettel B."/>
            <person name="Barry K.W."/>
            <person name="Haridas S."/>
            <person name="Chen C."/>
            <person name="Bauer D."/>
            <person name="Andreopoulos W."/>
            <person name="Pangilinan J."/>
            <person name="LaButti K."/>
            <person name="Riley R."/>
            <person name="Lipzen A."/>
            <person name="Clum A."/>
            <person name="Drula E."/>
            <person name="Henrissat B."/>
            <person name="Kohler A."/>
            <person name="Grigoriev I.V."/>
            <person name="Martin F.M."/>
            <person name="Hacquard S."/>
        </authorList>
    </citation>
    <scope>NUCLEOTIDE SEQUENCE</scope>
    <source>
        <strain evidence="11">MPI-CAGE-CH-0235</strain>
    </source>
</reference>
<dbReference type="GO" id="GO:0016020">
    <property type="term" value="C:membrane"/>
    <property type="evidence" value="ECO:0007669"/>
    <property type="project" value="UniProtKB-SubCell"/>
</dbReference>
<evidence type="ECO:0000256" key="5">
    <source>
        <dbReference type="ARBA" id="ARBA00022989"/>
    </source>
</evidence>
<evidence type="ECO:0000313" key="12">
    <source>
        <dbReference type="Proteomes" id="UP000813444"/>
    </source>
</evidence>
<gene>
    <name evidence="11" type="ORF">B0I35DRAFT_464628</name>
</gene>
<feature type="transmembrane region" description="Helical" evidence="9">
    <location>
        <begin position="270"/>
        <end position="288"/>
    </location>
</feature>
<evidence type="ECO:0000256" key="9">
    <source>
        <dbReference type="SAM" id="Phobius"/>
    </source>
</evidence>
<dbReference type="GO" id="GO:0005351">
    <property type="term" value="F:carbohydrate:proton symporter activity"/>
    <property type="evidence" value="ECO:0007669"/>
    <property type="project" value="TreeGrafter"/>
</dbReference>
<keyword evidence="4 9" id="KW-0812">Transmembrane</keyword>
<evidence type="ECO:0000256" key="7">
    <source>
        <dbReference type="RuleBase" id="RU003346"/>
    </source>
</evidence>
<feature type="transmembrane region" description="Helical" evidence="9">
    <location>
        <begin position="434"/>
        <end position="454"/>
    </location>
</feature>
<evidence type="ECO:0000259" key="10">
    <source>
        <dbReference type="PROSITE" id="PS50850"/>
    </source>
</evidence>
<dbReference type="InterPro" id="IPR003663">
    <property type="entry name" value="Sugar/inositol_transpt"/>
</dbReference>
<feature type="compositionally biased region" description="Basic and acidic residues" evidence="8">
    <location>
        <begin position="490"/>
        <end position="505"/>
    </location>
</feature>
<comment type="caution">
    <text evidence="11">The sequence shown here is derived from an EMBL/GenBank/DDBJ whole genome shotgun (WGS) entry which is preliminary data.</text>
</comment>
<feature type="transmembrane region" description="Helical" evidence="9">
    <location>
        <begin position="64"/>
        <end position="85"/>
    </location>
</feature>
<keyword evidence="6 9" id="KW-0472">Membrane</keyword>
<feature type="transmembrane region" description="Helical" evidence="9">
    <location>
        <begin position="152"/>
        <end position="171"/>
    </location>
</feature>
<evidence type="ECO:0000256" key="8">
    <source>
        <dbReference type="SAM" id="MobiDB-lite"/>
    </source>
</evidence>
<dbReference type="Proteomes" id="UP000813444">
    <property type="component" value="Unassembled WGS sequence"/>
</dbReference>
<evidence type="ECO:0000256" key="3">
    <source>
        <dbReference type="ARBA" id="ARBA00022448"/>
    </source>
</evidence>
<protein>
    <submittedName>
        <fullName evidence="11">General substrate transporter</fullName>
    </submittedName>
</protein>
<dbReference type="Pfam" id="PF00083">
    <property type="entry name" value="Sugar_tr"/>
    <property type="match status" value="1"/>
</dbReference>
<dbReference type="PROSITE" id="PS50850">
    <property type="entry name" value="MFS"/>
    <property type="match status" value="1"/>
</dbReference>
<evidence type="ECO:0000256" key="1">
    <source>
        <dbReference type="ARBA" id="ARBA00004141"/>
    </source>
</evidence>
<dbReference type="SUPFAM" id="SSF103473">
    <property type="entry name" value="MFS general substrate transporter"/>
    <property type="match status" value="1"/>
</dbReference>
<feature type="transmembrane region" description="Helical" evidence="9">
    <location>
        <begin position="336"/>
        <end position="355"/>
    </location>
</feature>
<feature type="transmembrane region" description="Helical" evidence="9">
    <location>
        <begin position="405"/>
        <end position="428"/>
    </location>
</feature>
<evidence type="ECO:0000256" key="2">
    <source>
        <dbReference type="ARBA" id="ARBA00010992"/>
    </source>
</evidence>
<organism evidence="11 12">
    <name type="scientific">Stachybotrys elegans</name>
    <dbReference type="NCBI Taxonomy" id="80388"/>
    <lineage>
        <taxon>Eukaryota</taxon>
        <taxon>Fungi</taxon>
        <taxon>Dikarya</taxon>
        <taxon>Ascomycota</taxon>
        <taxon>Pezizomycotina</taxon>
        <taxon>Sordariomycetes</taxon>
        <taxon>Hypocreomycetidae</taxon>
        <taxon>Hypocreales</taxon>
        <taxon>Stachybotryaceae</taxon>
        <taxon>Stachybotrys</taxon>
    </lineage>
</organism>